<dbReference type="Proteomes" id="UP000184513">
    <property type="component" value="Unassembled WGS sequence"/>
</dbReference>
<sequence>MHNLNVKITSWARRKYTNLRLSEMKAIRWLNDISQINPILFGHWTKGAKPGIKRRVYRSRMNRDIHVRFCENLGLICPGAYSTML</sequence>
<proteinExistence type="predicted"/>
<evidence type="ECO:0000313" key="2">
    <source>
        <dbReference type="Proteomes" id="UP000184513"/>
    </source>
</evidence>
<evidence type="ECO:0000313" key="1">
    <source>
        <dbReference type="EMBL" id="SHN32686.1"/>
    </source>
</evidence>
<dbReference type="AlphaFoldDB" id="A0A1M7QN62"/>
<accession>A0A1M7QN62</accession>
<reference evidence="1 2" key="1">
    <citation type="submission" date="2016-11" db="EMBL/GenBank/DDBJ databases">
        <authorList>
            <person name="Jaros S."/>
            <person name="Januszkiewicz K."/>
            <person name="Wedrychowicz H."/>
        </authorList>
    </citation>
    <scope>NUCLEOTIDE SEQUENCE [LARGE SCALE GENOMIC DNA]</scope>
    <source>
        <strain evidence="1 2">CGMCC 1.6102</strain>
    </source>
</reference>
<name>A0A1M7QN62_9BACT</name>
<dbReference type="EMBL" id="FRCY01000020">
    <property type="protein sequence ID" value="SHN32686.1"/>
    <property type="molecule type" value="Genomic_DNA"/>
</dbReference>
<organism evidence="1 2">
    <name type="scientific">Cyclobacterium lianum</name>
    <dbReference type="NCBI Taxonomy" id="388280"/>
    <lineage>
        <taxon>Bacteria</taxon>
        <taxon>Pseudomonadati</taxon>
        <taxon>Bacteroidota</taxon>
        <taxon>Cytophagia</taxon>
        <taxon>Cytophagales</taxon>
        <taxon>Cyclobacteriaceae</taxon>
        <taxon>Cyclobacterium</taxon>
    </lineage>
</organism>
<keyword evidence="2" id="KW-1185">Reference proteome</keyword>
<gene>
    <name evidence="1" type="ORF">SAMN04488057_12086</name>
</gene>
<protein>
    <submittedName>
        <fullName evidence="1">Uncharacterized protein</fullName>
    </submittedName>
</protein>